<protein>
    <submittedName>
        <fullName evidence="1">Uncharacterized protein</fullName>
    </submittedName>
</protein>
<reference evidence="1" key="1">
    <citation type="submission" date="2023-03" db="EMBL/GenBank/DDBJ databases">
        <title>Massive genome expansion in bonnet fungi (Mycena s.s.) driven by repeated elements and novel gene families across ecological guilds.</title>
        <authorList>
            <consortium name="Lawrence Berkeley National Laboratory"/>
            <person name="Harder C.B."/>
            <person name="Miyauchi S."/>
            <person name="Viragh M."/>
            <person name="Kuo A."/>
            <person name="Thoen E."/>
            <person name="Andreopoulos B."/>
            <person name="Lu D."/>
            <person name="Skrede I."/>
            <person name="Drula E."/>
            <person name="Henrissat B."/>
            <person name="Morin E."/>
            <person name="Kohler A."/>
            <person name="Barry K."/>
            <person name="LaButti K."/>
            <person name="Morin E."/>
            <person name="Salamov A."/>
            <person name="Lipzen A."/>
            <person name="Mereny Z."/>
            <person name="Hegedus B."/>
            <person name="Baldrian P."/>
            <person name="Stursova M."/>
            <person name="Weitz H."/>
            <person name="Taylor A."/>
            <person name="Grigoriev I.V."/>
            <person name="Nagy L.G."/>
            <person name="Martin F."/>
            <person name="Kauserud H."/>
        </authorList>
    </citation>
    <scope>NUCLEOTIDE SEQUENCE</scope>
    <source>
        <strain evidence="1">CBHHK173m</strain>
    </source>
</reference>
<name>A0AAD6XLC0_9AGAR</name>
<dbReference type="EMBL" id="JARJCN010000044">
    <property type="protein sequence ID" value="KAJ7082648.1"/>
    <property type="molecule type" value="Genomic_DNA"/>
</dbReference>
<gene>
    <name evidence="1" type="ORF">B0H15DRAFT_785662</name>
</gene>
<evidence type="ECO:0000313" key="1">
    <source>
        <dbReference type="EMBL" id="KAJ7082648.1"/>
    </source>
</evidence>
<accession>A0AAD6XLC0</accession>
<sequence length="300" mass="33952">LFRNSKLLSTLDPSLLSHADHLDLSGKITHSPSFPAQETHRLRPQEFFFYAHACGPRRMKRPFPDNTHGFLYYHPASPAAPLGGSIRFRITPDPSPHSFRHGSDLLAPSGLPWRILLPQIACRKIFARLGPQLVRDGLVTEAQLSRCRDLFYNRGSIHPDSTVFSLDSIFLVQFNGEFSLTIVGAQAQKLKAFAIFRETSSNRRCFPWTGSAIARFEPSTLPEYAGRRVLHIRFLKMIEPVSLAVDLPAPPERVMRPEEGELFIISRYGQAPRPWAYDVDRPNVDAAAILRDLWENSRSP</sequence>
<dbReference type="Proteomes" id="UP001222325">
    <property type="component" value="Unassembled WGS sequence"/>
</dbReference>
<comment type="caution">
    <text evidence="1">The sequence shown here is derived from an EMBL/GenBank/DDBJ whole genome shotgun (WGS) entry which is preliminary data.</text>
</comment>
<evidence type="ECO:0000313" key="2">
    <source>
        <dbReference type="Proteomes" id="UP001222325"/>
    </source>
</evidence>
<dbReference type="AlphaFoldDB" id="A0AAD6XLC0"/>
<keyword evidence="2" id="KW-1185">Reference proteome</keyword>
<organism evidence="1 2">
    <name type="scientific">Mycena belliarum</name>
    <dbReference type="NCBI Taxonomy" id="1033014"/>
    <lineage>
        <taxon>Eukaryota</taxon>
        <taxon>Fungi</taxon>
        <taxon>Dikarya</taxon>
        <taxon>Basidiomycota</taxon>
        <taxon>Agaricomycotina</taxon>
        <taxon>Agaricomycetes</taxon>
        <taxon>Agaricomycetidae</taxon>
        <taxon>Agaricales</taxon>
        <taxon>Marasmiineae</taxon>
        <taxon>Mycenaceae</taxon>
        <taxon>Mycena</taxon>
    </lineage>
</organism>
<proteinExistence type="predicted"/>
<feature type="non-terminal residue" evidence="1">
    <location>
        <position position="300"/>
    </location>
</feature>